<dbReference type="GO" id="GO:0009055">
    <property type="term" value="F:electron transfer activity"/>
    <property type="evidence" value="ECO:0007669"/>
    <property type="project" value="InterPro"/>
</dbReference>
<feature type="modified residue" description="FMN phosphoryl threonine" evidence="6">
    <location>
        <position position="163"/>
    </location>
</feature>
<evidence type="ECO:0000259" key="8">
    <source>
        <dbReference type="SMART" id="SM00900"/>
    </source>
</evidence>
<keyword evidence="7" id="KW-0732">Signal</keyword>
<dbReference type="GO" id="GO:0010181">
    <property type="term" value="F:FMN binding"/>
    <property type="evidence" value="ECO:0007669"/>
    <property type="project" value="InterPro"/>
</dbReference>
<dbReference type="HAMAP" id="MF_00479">
    <property type="entry name" value="RsxG_RnfG"/>
    <property type="match status" value="1"/>
</dbReference>
<keyword evidence="6" id="KW-1003">Cell membrane</keyword>
<comment type="function">
    <text evidence="6">Part of a membrane-bound complex that couples electron transfer with translocation of ions across the membrane.</text>
</comment>
<comment type="similarity">
    <text evidence="6">Belongs to the RnfG family.</text>
</comment>
<comment type="cofactor">
    <cofactor evidence="6">
        <name>FMN</name>
        <dbReference type="ChEBI" id="CHEBI:58210"/>
    </cofactor>
</comment>
<dbReference type="EC" id="7.-.-.-" evidence="6"/>
<comment type="subunit">
    <text evidence="6">The complex is composed of six subunits: RnfA, RnfB, RnfC, RnfD, RnfE and RnfG.</text>
</comment>
<evidence type="ECO:0000256" key="7">
    <source>
        <dbReference type="SAM" id="SignalP"/>
    </source>
</evidence>
<dbReference type="STRING" id="1519643.SAMN06295933_0508"/>
<dbReference type="EMBL" id="FWZU01000001">
    <property type="protein sequence ID" value="SME92073.1"/>
    <property type="molecule type" value="Genomic_DNA"/>
</dbReference>
<proteinExistence type="inferred from homology"/>
<keyword evidence="10" id="KW-1185">Reference proteome</keyword>
<evidence type="ECO:0000256" key="5">
    <source>
        <dbReference type="ARBA" id="ARBA00022982"/>
    </source>
</evidence>
<feature type="signal peptide" evidence="7">
    <location>
        <begin position="1"/>
        <end position="23"/>
    </location>
</feature>
<dbReference type="GO" id="GO:0022900">
    <property type="term" value="P:electron transport chain"/>
    <property type="evidence" value="ECO:0007669"/>
    <property type="project" value="UniProtKB-UniRule"/>
</dbReference>
<feature type="domain" description="FMN-binding" evidence="8">
    <location>
        <begin position="95"/>
        <end position="180"/>
    </location>
</feature>
<dbReference type="OrthoDB" id="9787579at2"/>
<evidence type="ECO:0000256" key="1">
    <source>
        <dbReference type="ARBA" id="ARBA00022448"/>
    </source>
</evidence>
<evidence type="ECO:0000256" key="3">
    <source>
        <dbReference type="ARBA" id="ARBA00022630"/>
    </source>
</evidence>
<evidence type="ECO:0000256" key="4">
    <source>
        <dbReference type="ARBA" id="ARBA00022643"/>
    </source>
</evidence>
<name>A0A1X7C8L6_9BACT</name>
<reference evidence="10" key="1">
    <citation type="submission" date="2017-04" db="EMBL/GenBank/DDBJ databases">
        <authorList>
            <person name="Varghese N."/>
            <person name="Submissions S."/>
        </authorList>
    </citation>
    <scope>NUCLEOTIDE SEQUENCE [LARGE SCALE GENOMIC DNA]</scope>
    <source>
        <strain evidence="10">K3S</strain>
    </source>
</reference>
<gene>
    <name evidence="6" type="primary">rnfG</name>
    <name evidence="9" type="ORF">SAMN06295933_0508</name>
</gene>
<dbReference type="Proteomes" id="UP000192906">
    <property type="component" value="Unassembled WGS sequence"/>
</dbReference>
<evidence type="ECO:0000256" key="6">
    <source>
        <dbReference type="HAMAP-Rule" id="MF_00479"/>
    </source>
</evidence>
<keyword evidence="3 6" id="KW-0285">Flavoprotein</keyword>
<dbReference type="AlphaFoldDB" id="A0A1X7C8L6"/>
<keyword evidence="5 6" id="KW-0249">Electron transport</keyword>
<keyword evidence="6" id="KW-0472">Membrane</keyword>
<dbReference type="NCBIfam" id="NF045876">
    <property type="entry name" value="RnfG_DVU2794"/>
    <property type="match status" value="1"/>
</dbReference>
<keyword evidence="6" id="KW-1133">Transmembrane helix</keyword>
<keyword evidence="4 6" id="KW-0288">FMN</keyword>
<sequence>MNETFKMIVVLSLLCGLSGFTLATLKDATENKIEEQVMTYVQGPAIDKVLKGFSNSPVKDRKKFEIPGTDKQITVFPAIKDNKLFGVALETSAKGFGGDVGVMVGFNIDKLNLLGIGITTMKETPGIGARVATHGFTDQFNGHSASVELSSKGGTINGIAGATISSTASVEAVKKAINIFNQIKPQINTAWTKGS</sequence>
<evidence type="ECO:0000313" key="10">
    <source>
        <dbReference type="Proteomes" id="UP000192906"/>
    </source>
</evidence>
<dbReference type="Pfam" id="PF04205">
    <property type="entry name" value="FMN_bind"/>
    <property type="match status" value="1"/>
</dbReference>
<dbReference type="PANTHER" id="PTHR36118">
    <property type="entry name" value="ION-TRANSLOCATING OXIDOREDUCTASE COMPLEX SUBUNIT G"/>
    <property type="match status" value="1"/>
</dbReference>
<dbReference type="InterPro" id="IPR010209">
    <property type="entry name" value="Ion_transpt_RnfG/RsxG"/>
</dbReference>
<dbReference type="SMART" id="SM00900">
    <property type="entry name" value="FMN_bind"/>
    <property type="match status" value="1"/>
</dbReference>
<evidence type="ECO:0000256" key="2">
    <source>
        <dbReference type="ARBA" id="ARBA00022553"/>
    </source>
</evidence>
<feature type="chain" id="PRO_5012530271" description="Ion-translocating oxidoreductase complex subunit G" evidence="7">
    <location>
        <begin position="24"/>
        <end position="195"/>
    </location>
</feature>
<dbReference type="PANTHER" id="PTHR36118:SF1">
    <property type="entry name" value="ION-TRANSLOCATING OXIDOREDUCTASE COMPLEX SUBUNIT G"/>
    <property type="match status" value="1"/>
</dbReference>
<dbReference type="InterPro" id="IPR007329">
    <property type="entry name" value="FMN-bd"/>
</dbReference>
<evidence type="ECO:0000313" key="9">
    <source>
        <dbReference type="EMBL" id="SME92073.1"/>
    </source>
</evidence>
<dbReference type="GO" id="GO:0005886">
    <property type="term" value="C:plasma membrane"/>
    <property type="evidence" value="ECO:0007669"/>
    <property type="project" value="UniProtKB-SubCell"/>
</dbReference>
<keyword evidence="6" id="KW-0812">Transmembrane</keyword>
<keyword evidence="2 6" id="KW-0597">Phosphoprotein</keyword>
<accession>A0A1X7C8L6</accession>
<keyword evidence="1 6" id="KW-0813">Transport</keyword>
<dbReference type="RefSeq" id="WP_085097813.1">
    <property type="nucleotide sequence ID" value="NZ_FWZU01000001.1"/>
</dbReference>
<dbReference type="PIRSF" id="PIRSF006091">
    <property type="entry name" value="E_trnsport_RnfG"/>
    <property type="match status" value="1"/>
</dbReference>
<comment type="subcellular location">
    <subcellularLocation>
        <location evidence="6">Cell membrane</location>
        <topology evidence="6">Single-pass membrane protein</topology>
    </subcellularLocation>
</comment>
<protein>
    <recommendedName>
        <fullName evidence="6">Ion-translocating oxidoreductase complex subunit G</fullName>
        <ecNumber evidence="6">7.-.-.-</ecNumber>
    </recommendedName>
    <alternativeName>
        <fullName evidence="6">Rnf electron transport complex subunit G</fullName>
    </alternativeName>
</protein>
<keyword evidence="6" id="KW-1278">Translocase</keyword>
<organism evidence="9 10">
    <name type="scientific">Desulfovibrio gilichinskyi</name>
    <dbReference type="NCBI Taxonomy" id="1519643"/>
    <lineage>
        <taxon>Bacteria</taxon>
        <taxon>Pseudomonadati</taxon>
        <taxon>Thermodesulfobacteriota</taxon>
        <taxon>Desulfovibrionia</taxon>
        <taxon>Desulfovibrionales</taxon>
        <taxon>Desulfovibrionaceae</taxon>
        <taxon>Desulfovibrio</taxon>
    </lineage>
</organism>